<feature type="domain" description="Pyrroline-5-carboxylate reductase catalytic N-terminal" evidence="1">
    <location>
        <begin position="3"/>
        <end position="39"/>
    </location>
</feature>
<dbReference type="GeneID" id="99787917"/>
<comment type="caution">
    <text evidence="3">The sequence shown here is derived from an EMBL/GenBank/DDBJ whole genome shotgun (WGS) entry which is preliminary data.</text>
</comment>
<proteinExistence type="predicted"/>
<dbReference type="EMBL" id="VZOJ01000001">
    <property type="protein sequence ID" value="KAB0644792.1"/>
    <property type="molecule type" value="Genomic_DNA"/>
</dbReference>
<dbReference type="Gene3D" id="3.50.50.60">
    <property type="entry name" value="FAD/NAD(P)-binding domain"/>
    <property type="match status" value="2"/>
</dbReference>
<dbReference type="Gene3D" id="3.30.9.40">
    <property type="match status" value="1"/>
</dbReference>
<feature type="domain" description="Styrene monooxygenase StyA putative substrate binding" evidence="2">
    <location>
        <begin position="148"/>
        <end position="253"/>
    </location>
</feature>
<evidence type="ECO:0000313" key="4">
    <source>
        <dbReference type="Proteomes" id="UP000430232"/>
    </source>
</evidence>
<dbReference type="InterPro" id="IPR036188">
    <property type="entry name" value="FAD/NAD-bd_sf"/>
</dbReference>
<evidence type="ECO:0000313" key="3">
    <source>
        <dbReference type="EMBL" id="KAB0644792.1"/>
    </source>
</evidence>
<evidence type="ECO:0000259" key="1">
    <source>
        <dbReference type="Pfam" id="PF03807"/>
    </source>
</evidence>
<dbReference type="Proteomes" id="UP000430232">
    <property type="component" value="Unassembled WGS sequence"/>
</dbReference>
<accession>A0A6H9T1R9</accession>
<organism evidence="3 4">
    <name type="scientific">Burkholderia latens</name>
    <dbReference type="NCBI Taxonomy" id="488446"/>
    <lineage>
        <taxon>Bacteria</taxon>
        <taxon>Pseudomonadati</taxon>
        <taxon>Pseudomonadota</taxon>
        <taxon>Betaproteobacteria</taxon>
        <taxon>Burkholderiales</taxon>
        <taxon>Burkholderiaceae</taxon>
        <taxon>Burkholderia</taxon>
        <taxon>Burkholderia cepacia complex</taxon>
    </lineage>
</organism>
<protein>
    <submittedName>
        <fullName evidence="3">FAD-binding oxidoreductase</fullName>
    </submittedName>
</protein>
<sequence>MRKIAIVGAGQAGLSLAFGLLDRGYSVTVVCDRTPDEIRTGRVMSSQCMFAPAREIERGLGLNQWDGDCPPVEGVEIAMQHPQDNGADIFRWQACLDSPAQAVDQRIKMSSWLRDIESRGAHLLFKKVGVAELEALASTHDLTILAAGKDEVVKLFERDASRSVFDRPQRSLAITYVHGVKPFPGYSSMNVALIPGIGEYFLFPALTLSGACHIMAFECIPNGPLDPWENVRTPEEHLAASKHLVKTYAPLEAAHIENVELTDSKGVLAGRFAPTVRRPVINLPSGRLVFGLGDAVVINDPLTGQGANNATKASKVYLDEIVARGELPYSLEWMNATFEKFWDYAQWTVRWTNSLLLPPSQEILNLLQSAAHCPAIASAIVNGFNHPPSVFPWWSDPKACERFIASHQMH</sequence>
<dbReference type="PRINTS" id="PR00420">
    <property type="entry name" value="RNGMNOXGNASE"/>
</dbReference>
<keyword evidence="4" id="KW-1185">Reference proteome</keyword>
<reference evidence="3 4" key="1">
    <citation type="submission" date="2019-09" db="EMBL/GenBank/DDBJ databases">
        <title>Draft genome sequences of 48 bacterial type strains from the CCUG.</title>
        <authorList>
            <person name="Tunovic T."/>
            <person name="Pineiro-Iglesias B."/>
            <person name="Unosson C."/>
            <person name="Inganas E."/>
            <person name="Ohlen M."/>
            <person name="Cardew S."/>
            <person name="Jensie-Markopoulos S."/>
            <person name="Salva-Serra F."/>
            <person name="Jaen-Luchoro D."/>
            <person name="Karlsson R."/>
            <person name="Svensson-Stadler L."/>
            <person name="Chun J."/>
            <person name="Moore E."/>
        </authorList>
    </citation>
    <scope>NUCLEOTIDE SEQUENCE [LARGE SCALE GENOMIC DNA]</scope>
    <source>
        <strain evidence="3 4">CCUG 54555</strain>
    </source>
</reference>
<dbReference type="InterPro" id="IPR041654">
    <property type="entry name" value="StyA_sbd"/>
</dbReference>
<dbReference type="SUPFAM" id="SSF51905">
    <property type="entry name" value="FAD/NAD(P)-binding domain"/>
    <property type="match status" value="2"/>
</dbReference>
<dbReference type="AlphaFoldDB" id="A0A6H9T1R9"/>
<evidence type="ECO:0000259" key="2">
    <source>
        <dbReference type="Pfam" id="PF17885"/>
    </source>
</evidence>
<name>A0A6H9T1R9_9BURK</name>
<dbReference type="Pfam" id="PF17885">
    <property type="entry name" value="Smoa_sbd"/>
    <property type="match status" value="1"/>
</dbReference>
<dbReference type="Pfam" id="PF03807">
    <property type="entry name" value="F420_oxidored"/>
    <property type="match status" value="1"/>
</dbReference>
<gene>
    <name evidence="3" type="ORF">F7R21_00275</name>
</gene>
<dbReference type="InterPro" id="IPR028939">
    <property type="entry name" value="P5C_Rdtase_cat_N"/>
</dbReference>
<dbReference type="OrthoDB" id="8801399at2"/>
<dbReference type="RefSeq" id="WP_151062321.1">
    <property type="nucleotide sequence ID" value="NZ_CABVPL010000003.1"/>
</dbReference>